<sequence>MIRIEAELPRNDLAAVTDALDMMGITVNITKAKSRGTTVGSEVHAAKGTGMYRSEFRDKFILQTTVSDNSEHDVIEVIRSNSNTGKISIFPISRVIDISSGVENEQGLALSEYDSVILIAAKKQETSFPFGLTTSKVKLEPQAIEGEKGYYDVIEKKFVPLENLESVIAQVKPIEKFQIMTPDDAFLIQSLTRIQRNFSLYKRKQSDSYSQAFLKYISNRFLSLWPENEINTAVLYVDIVGSTKIATSLSSEELSGLIKVFSEEMAVVVSKHAGFVLKYAGDAVIAFFPELKDFGNMAENAVRCARSMNMLVNHSLNPMFASFGLPKINVRIGIDVGKNRIVVLGSEPDLIGHSITIASKILPLAQPNQMTIGEETYKMLSQEMAVQFMKIDPQDKRWNYNHPTTGKIYPIYFSIPVMQISNRGN</sequence>
<dbReference type="Proteomes" id="UP000196239">
    <property type="component" value="Chromosome 1"/>
</dbReference>
<evidence type="ECO:0000259" key="1">
    <source>
        <dbReference type="PROSITE" id="PS50125"/>
    </source>
</evidence>
<feature type="domain" description="Guanylate cyclase" evidence="1">
    <location>
        <begin position="233"/>
        <end position="362"/>
    </location>
</feature>
<proteinExistence type="predicted"/>
<keyword evidence="2" id="KW-0456">Lyase</keyword>
<dbReference type="PANTHER" id="PTHR43081">
    <property type="entry name" value="ADENYLATE CYCLASE, TERMINAL-DIFFERENTIATION SPECIFIC-RELATED"/>
    <property type="match status" value="1"/>
</dbReference>
<dbReference type="PROSITE" id="PS50125">
    <property type="entry name" value="GUANYLATE_CYCLASE_2"/>
    <property type="match status" value="1"/>
</dbReference>
<dbReference type="InterPro" id="IPR029787">
    <property type="entry name" value="Nucleotide_cyclase"/>
</dbReference>
<dbReference type="SMART" id="SM00938">
    <property type="entry name" value="P-II"/>
    <property type="match status" value="1"/>
</dbReference>
<dbReference type="GO" id="GO:0009190">
    <property type="term" value="P:cyclic nucleotide biosynthetic process"/>
    <property type="evidence" value="ECO:0007669"/>
    <property type="project" value="InterPro"/>
</dbReference>
<dbReference type="CDD" id="cd07302">
    <property type="entry name" value="CHD"/>
    <property type="match status" value="1"/>
</dbReference>
<protein>
    <submittedName>
        <fullName evidence="2">Putative Adenylate cyclase</fullName>
        <ecNumber evidence="2">4.6.1.1</ecNumber>
    </submittedName>
</protein>
<dbReference type="InterPro" id="IPR011322">
    <property type="entry name" value="N-reg_PII-like_a/b"/>
</dbReference>
<accession>A0A128A2Z8</accession>
<dbReference type="EC" id="4.6.1.1" evidence="2"/>
<name>A0A128A2Z8_9ARCH</name>
<dbReference type="InterPro" id="IPR015867">
    <property type="entry name" value="N-reg_PII/ATP_PRibTrfase_C"/>
</dbReference>
<dbReference type="InterPro" id="IPR002187">
    <property type="entry name" value="N-reg_PII"/>
</dbReference>
<dbReference type="GO" id="GO:0030234">
    <property type="term" value="F:enzyme regulator activity"/>
    <property type="evidence" value="ECO:0007669"/>
    <property type="project" value="InterPro"/>
</dbReference>
<dbReference type="InterPro" id="IPR050697">
    <property type="entry name" value="Adenylyl/Guanylyl_Cyclase_3/4"/>
</dbReference>
<gene>
    <name evidence="2" type="ORF">NDEV_0958</name>
</gene>
<dbReference type="InterPro" id="IPR001054">
    <property type="entry name" value="A/G_cyclase"/>
</dbReference>
<evidence type="ECO:0000313" key="2">
    <source>
        <dbReference type="EMBL" id="CUR51723.1"/>
    </source>
</evidence>
<dbReference type="PANTHER" id="PTHR43081:SF1">
    <property type="entry name" value="ADENYLATE CYCLASE, TERMINAL-DIFFERENTIATION SPECIFIC"/>
    <property type="match status" value="1"/>
</dbReference>
<dbReference type="Gene3D" id="3.30.70.120">
    <property type="match status" value="1"/>
</dbReference>
<dbReference type="SMART" id="SM00044">
    <property type="entry name" value="CYCc"/>
    <property type="match status" value="1"/>
</dbReference>
<evidence type="ECO:0000313" key="3">
    <source>
        <dbReference type="Proteomes" id="UP000196239"/>
    </source>
</evidence>
<dbReference type="Pfam" id="PF00211">
    <property type="entry name" value="Guanylate_cyc"/>
    <property type="match status" value="1"/>
</dbReference>
<dbReference type="GO" id="GO:0035556">
    <property type="term" value="P:intracellular signal transduction"/>
    <property type="evidence" value="ECO:0007669"/>
    <property type="project" value="InterPro"/>
</dbReference>
<reference evidence="3" key="1">
    <citation type="submission" date="2015-10" db="EMBL/GenBank/DDBJ databases">
        <authorList>
            <person name="Lehtovirta-Morley L.E."/>
            <person name="Vieille C."/>
        </authorList>
    </citation>
    <scope>NUCLEOTIDE SEQUENCE [LARGE SCALE GENOMIC DNA]</scope>
</reference>
<dbReference type="SUPFAM" id="SSF54913">
    <property type="entry name" value="GlnB-like"/>
    <property type="match status" value="1"/>
</dbReference>
<organism evidence="2 3">
    <name type="scientific">Nitrosotalea devaniterrae</name>
    <dbReference type="NCBI Taxonomy" id="1078905"/>
    <lineage>
        <taxon>Archaea</taxon>
        <taxon>Nitrososphaerota</taxon>
        <taxon>Nitrososphaeria</taxon>
        <taxon>Nitrosotaleales</taxon>
        <taxon>Nitrosotaleaceae</taxon>
        <taxon>Nitrosotalea</taxon>
    </lineage>
</organism>
<dbReference type="EMBL" id="LN890280">
    <property type="protein sequence ID" value="CUR51723.1"/>
    <property type="molecule type" value="Genomic_DNA"/>
</dbReference>
<dbReference type="SUPFAM" id="SSF55073">
    <property type="entry name" value="Nucleotide cyclase"/>
    <property type="match status" value="1"/>
</dbReference>
<dbReference type="GO" id="GO:0004016">
    <property type="term" value="F:adenylate cyclase activity"/>
    <property type="evidence" value="ECO:0007669"/>
    <property type="project" value="UniProtKB-EC"/>
</dbReference>
<keyword evidence="3" id="KW-1185">Reference proteome</keyword>
<dbReference type="Gene3D" id="3.30.70.1230">
    <property type="entry name" value="Nucleotide cyclase"/>
    <property type="match status" value="1"/>
</dbReference>
<dbReference type="GO" id="GO:0006808">
    <property type="term" value="P:regulation of nitrogen utilization"/>
    <property type="evidence" value="ECO:0007669"/>
    <property type="project" value="InterPro"/>
</dbReference>
<dbReference type="KEGG" id="ndv:NDEV_0958"/>
<dbReference type="AlphaFoldDB" id="A0A128A2Z8"/>